<evidence type="ECO:0000313" key="2">
    <source>
        <dbReference type="Proteomes" id="UP000186230"/>
    </source>
</evidence>
<evidence type="ECO:0000313" key="1">
    <source>
        <dbReference type="EMBL" id="APU67469.1"/>
    </source>
</evidence>
<keyword evidence="2" id="KW-1185">Reference proteome</keyword>
<dbReference type="Pfam" id="PF25594">
    <property type="entry name" value="GldB_lipo"/>
    <property type="match status" value="1"/>
</dbReference>
<dbReference type="STRING" id="1229726.GRFL_0745"/>
<accession>A0A1L7I1H3</accession>
<protein>
    <submittedName>
        <fullName evidence="1">GldB</fullName>
    </submittedName>
</protein>
<dbReference type="NCBIfam" id="TIGR03514">
    <property type="entry name" value="GldB_lipo"/>
    <property type="match status" value="1"/>
</dbReference>
<dbReference type="Proteomes" id="UP000186230">
    <property type="component" value="Chromosome"/>
</dbReference>
<dbReference type="EMBL" id="CP016359">
    <property type="protein sequence ID" value="APU67469.1"/>
    <property type="molecule type" value="Genomic_DNA"/>
</dbReference>
<dbReference type="AlphaFoldDB" id="A0A1L7I1H3"/>
<proteinExistence type="predicted"/>
<dbReference type="InterPro" id="IPR019853">
    <property type="entry name" value="GldB-like"/>
</dbReference>
<dbReference type="PROSITE" id="PS51257">
    <property type="entry name" value="PROKAR_LIPOPROTEIN"/>
    <property type="match status" value="1"/>
</dbReference>
<dbReference type="OrthoDB" id="976022at2"/>
<organism evidence="1 2">
    <name type="scientific">Christiangramia flava JLT2011</name>
    <dbReference type="NCBI Taxonomy" id="1229726"/>
    <lineage>
        <taxon>Bacteria</taxon>
        <taxon>Pseudomonadati</taxon>
        <taxon>Bacteroidota</taxon>
        <taxon>Flavobacteriia</taxon>
        <taxon>Flavobacteriales</taxon>
        <taxon>Flavobacteriaceae</taxon>
        <taxon>Christiangramia</taxon>
    </lineage>
</organism>
<dbReference type="RefSeq" id="WP_083643339.1">
    <property type="nucleotide sequence ID" value="NZ_AMRU01000003.1"/>
</dbReference>
<reference evidence="1 2" key="1">
    <citation type="submission" date="2016-07" db="EMBL/GenBank/DDBJ databases">
        <title>Multi-omics approach to identify versatile polysaccharide utilization systems of a marine flavobacterium Gramella flava.</title>
        <authorList>
            <person name="Tang K."/>
        </authorList>
    </citation>
    <scope>NUCLEOTIDE SEQUENCE [LARGE SCALE GENOMIC DNA]</scope>
    <source>
        <strain evidence="1 2">JLT2011</strain>
    </source>
</reference>
<dbReference type="KEGG" id="gfl:GRFL_0745"/>
<gene>
    <name evidence="1" type="ORF">GRFL_0745</name>
</gene>
<name>A0A1L7I1H3_9FLAO</name>
<sequence length="319" mass="37546">MLKKISVFLVILLLLACDRQSETEKQIEKVPVDLEISRFDQEFAAATPQDLPKLKNKYPFLFPEQYPDSVWLAKLQDTIQLELNTEVAKAFPDFSLEEDKLHALFQHVKYYFPQFQVPEVITITSEVDYKNKALYTGDYLFIALDTYLGEDHQFYIGIQDYLKKNFRKAQILPDAANEIAETLVPRADSRTFLSHMLYYGKLLYLKQLFIPAESDAEKMGYTAEELDWAAANEDQIWRYFIENELLYDTDSELYSRFLYPAPFSKFYLQLDNESPARLGQYIGWQIIRSYMEHNEVSVKRMLKTPSEEIFNDAKYKPKK</sequence>